<protein>
    <submittedName>
        <fullName evidence="1">Uncharacterized protein</fullName>
    </submittedName>
</protein>
<dbReference type="AlphaFoldDB" id="A0A1V6NWR6"/>
<evidence type="ECO:0000313" key="2">
    <source>
        <dbReference type="Proteomes" id="UP000191408"/>
    </source>
</evidence>
<dbReference type="InterPro" id="IPR036610">
    <property type="entry name" value="PEBP-like_sf"/>
</dbReference>
<dbReference type="Proteomes" id="UP000191408">
    <property type="component" value="Unassembled WGS sequence"/>
</dbReference>
<organism evidence="1 2">
    <name type="scientific">Penicillium polonicum</name>
    <dbReference type="NCBI Taxonomy" id="60169"/>
    <lineage>
        <taxon>Eukaryota</taxon>
        <taxon>Fungi</taxon>
        <taxon>Dikarya</taxon>
        <taxon>Ascomycota</taxon>
        <taxon>Pezizomycotina</taxon>
        <taxon>Eurotiomycetes</taxon>
        <taxon>Eurotiomycetidae</taxon>
        <taxon>Eurotiales</taxon>
        <taxon>Aspergillaceae</taxon>
        <taxon>Penicillium</taxon>
    </lineage>
</organism>
<comment type="caution">
    <text evidence="1">The sequence shown here is derived from an EMBL/GenBank/DDBJ whole genome shotgun (WGS) entry which is preliminary data.</text>
</comment>
<gene>
    <name evidence="1" type="ORF">PENPOL_c002G00189</name>
</gene>
<dbReference type="EMBL" id="MDYM01000002">
    <property type="protein sequence ID" value="OQD68972.1"/>
    <property type="molecule type" value="Genomic_DNA"/>
</dbReference>
<reference evidence="2" key="1">
    <citation type="journal article" date="2017" name="Nat. Microbiol.">
        <title>Global analysis of biosynthetic gene clusters reveals vast potential of secondary metabolite production in Penicillium species.</title>
        <authorList>
            <person name="Nielsen J.C."/>
            <person name="Grijseels S."/>
            <person name="Prigent S."/>
            <person name="Ji B."/>
            <person name="Dainat J."/>
            <person name="Nielsen K.F."/>
            <person name="Frisvad J.C."/>
            <person name="Workman M."/>
            <person name="Nielsen J."/>
        </authorList>
    </citation>
    <scope>NUCLEOTIDE SEQUENCE [LARGE SCALE GENOMIC DNA]</scope>
    <source>
        <strain evidence="2">IBT 4502</strain>
    </source>
</reference>
<dbReference type="SUPFAM" id="SSF49777">
    <property type="entry name" value="PEBP-like"/>
    <property type="match status" value="1"/>
</dbReference>
<keyword evidence="2" id="KW-1185">Reference proteome</keyword>
<proteinExistence type="predicted"/>
<name>A0A1V6NWR6_PENPO</name>
<dbReference type="InterPro" id="IPR008914">
    <property type="entry name" value="PEBP"/>
</dbReference>
<dbReference type="Gene3D" id="3.90.280.10">
    <property type="entry name" value="PEBP-like"/>
    <property type="match status" value="1"/>
</dbReference>
<evidence type="ECO:0000313" key="1">
    <source>
        <dbReference type="EMBL" id="OQD68972.1"/>
    </source>
</evidence>
<dbReference type="Pfam" id="PF01161">
    <property type="entry name" value="PBP"/>
    <property type="match status" value="1"/>
</dbReference>
<dbReference type="OrthoDB" id="10251855at2759"/>
<sequence length="191" mass="20538">MFNYPEHSPSSLRQSYSIFQILQTHHRTPVSRSGPVRIATRRTAQSTSRTGTKQYILASAGLGTPLPSPIIHGVYYGIRTTATGQTGANLEVAAASGVPKDSSRYGKTRKSTVYISPRPLLGHRPPRYFFTLIALTESINGSKLSPCVRPSDDARENGGVSPFGIWSCSLAGVVTGFVVDCGLALLSVVTW</sequence>
<accession>A0A1V6NWR6</accession>